<evidence type="ECO:0000313" key="1">
    <source>
        <dbReference type="EMBL" id="CAK5076130.1"/>
    </source>
</evidence>
<reference evidence="1" key="1">
    <citation type="submission" date="2023-11" db="EMBL/GenBank/DDBJ databases">
        <authorList>
            <person name="Poullet M."/>
        </authorList>
    </citation>
    <scope>NUCLEOTIDE SEQUENCE</scope>
    <source>
        <strain evidence="1">E1834</strain>
    </source>
</reference>
<comment type="caution">
    <text evidence="1">The sequence shown here is derived from an EMBL/GenBank/DDBJ whole genome shotgun (WGS) entry which is preliminary data.</text>
</comment>
<accession>A0ACB0ZB67</accession>
<keyword evidence="2" id="KW-1185">Reference proteome</keyword>
<dbReference type="EMBL" id="CAVMJV010000029">
    <property type="protein sequence ID" value="CAK5076130.1"/>
    <property type="molecule type" value="Genomic_DNA"/>
</dbReference>
<dbReference type="Proteomes" id="UP001497535">
    <property type="component" value="Unassembled WGS sequence"/>
</dbReference>
<name>A0ACB0ZB67_MELEN</name>
<sequence length="57" mass="6314">MNGGIRLLELIFLLIVMLFFYTEVDSIMLMPGRGQPRRSVPANAKGAMLRFGANTAN</sequence>
<protein>
    <submittedName>
        <fullName evidence="1">Uncharacterized protein</fullName>
    </submittedName>
</protein>
<organism evidence="1 2">
    <name type="scientific">Meloidogyne enterolobii</name>
    <name type="common">Root-knot nematode worm</name>
    <name type="synonym">Meloidogyne mayaguensis</name>
    <dbReference type="NCBI Taxonomy" id="390850"/>
    <lineage>
        <taxon>Eukaryota</taxon>
        <taxon>Metazoa</taxon>
        <taxon>Ecdysozoa</taxon>
        <taxon>Nematoda</taxon>
        <taxon>Chromadorea</taxon>
        <taxon>Rhabditida</taxon>
        <taxon>Tylenchina</taxon>
        <taxon>Tylenchomorpha</taxon>
        <taxon>Tylenchoidea</taxon>
        <taxon>Meloidogynidae</taxon>
        <taxon>Meloidogyninae</taxon>
        <taxon>Meloidogyne</taxon>
    </lineage>
</organism>
<gene>
    <name evidence="1" type="ORF">MENTE1834_LOCUS22983</name>
</gene>
<proteinExistence type="predicted"/>
<evidence type="ECO:0000313" key="2">
    <source>
        <dbReference type="Proteomes" id="UP001497535"/>
    </source>
</evidence>